<keyword evidence="3" id="KW-1185">Reference proteome</keyword>
<dbReference type="GO" id="GO:0045493">
    <property type="term" value="P:xylan catabolic process"/>
    <property type="evidence" value="ECO:0007669"/>
    <property type="project" value="UniProtKB-KW"/>
</dbReference>
<dbReference type="AlphaFoldDB" id="A0A4Z2HD55"/>
<evidence type="ECO:0000256" key="1">
    <source>
        <dbReference type="SAM" id="MobiDB-lite"/>
    </source>
</evidence>
<evidence type="ECO:0000313" key="2">
    <source>
        <dbReference type="EMBL" id="TNN62824.1"/>
    </source>
</evidence>
<comment type="caution">
    <text evidence="2">The sequence shown here is derived from an EMBL/GenBank/DDBJ whole genome shotgun (WGS) entry which is preliminary data.</text>
</comment>
<feature type="compositionally biased region" description="Basic and acidic residues" evidence="1">
    <location>
        <begin position="67"/>
        <end position="176"/>
    </location>
</feature>
<accession>A0A4Z2HD55</accession>
<dbReference type="EMBL" id="SRLO01000285">
    <property type="protein sequence ID" value="TNN62824.1"/>
    <property type="molecule type" value="Genomic_DNA"/>
</dbReference>
<proteinExistence type="predicted"/>
<reference evidence="2 3" key="1">
    <citation type="submission" date="2019-03" db="EMBL/GenBank/DDBJ databases">
        <title>First draft genome of Liparis tanakae, snailfish: a comprehensive survey of snailfish specific genes.</title>
        <authorList>
            <person name="Kim W."/>
            <person name="Song I."/>
            <person name="Jeong J.-H."/>
            <person name="Kim D."/>
            <person name="Kim S."/>
            <person name="Ryu S."/>
            <person name="Song J.Y."/>
            <person name="Lee S.K."/>
        </authorList>
    </citation>
    <scope>NUCLEOTIDE SEQUENCE [LARGE SCALE GENOMIC DNA]</scope>
    <source>
        <tissue evidence="2">Muscle</tissue>
    </source>
</reference>
<evidence type="ECO:0000313" key="3">
    <source>
        <dbReference type="Proteomes" id="UP000314294"/>
    </source>
</evidence>
<keyword evidence="2" id="KW-0119">Carbohydrate metabolism</keyword>
<organism evidence="2 3">
    <name type="scientific">Liparis tanakae</name>
    <name type="common">Tanaka's snailfish</name>
    <dbReference type="NCBI Taxonomy" id="230148"/>
    <lineage>
        <taxon>Eukaryota</taxon>
        <taxon>Metazoa</taxon>
        <taxon>Chordata</taxon>
        <taxon>Craniata</taxon>
        <taxon>Vertebrata</taxon>
        <taxon>Euteleostomi</taxon>
        <taxon>Actinopterygii</taxon>
        <taxon>Neopterygii</taxon>
        <taxon>Teleostei</taxon>
        <taxon>Neoteleostei</taxon>
        <taxon>Acanthomorphata</taxon>
        <taxon>Eupercaria</taxon>
        <taxon>Perciformes</taxon>
        <taxon>Cottioidei</taxon>
        <taxon>Cottales</taxon>
        <taxon>Liparidae</taxon>
        <taxon>Liparis</taxon>
    </lineage>
</organism>
<name>A0A4Z2HD55_9TELE</name>
<feature type="region of interest" description="Disordered" evidence="1">
    <location>
        <begin position="67"/>
        <end position="178"/>
    </location>
</feature>
<dbReference type="Proteomes" id="UP000314294">
    <property type="component" value="Unassembled WGS sequence"/>
</dbReference>
<keyword evidence="2" id="KW-0624">Polysaccharide degradation</keyword>
<sequence>MASLWALVRQQPLDRRYTVWSRESIREANGSVPANRGAHLVRRGSTAVHRYRFRARAMSVALRATWHHAEGTEGGGDQRTEGGDERTEGGGDQRTEGGGDQRTEGGDERTEGGGDQRTEGGGDQRTEGGGDKRTEGGDERTEGGGDQRTEGGDKRTERGGDKRTERGDVKTERGDEADFQQVQQEVLVLDAVDSVQEQHHGCFVVRAEPGRHIGLHHQPV</sequence>
<keyword evidence="2" id="KW-0858">Xylan degradation</keyword>
<dbReference type="GO" id="GO:0016798">
    <property type="term" value="F:hydrolase activity, acting on glycosyl bonds"/>
    <property type="evidence" value="ECO:0007669"/>
    <property type="project" value="UniProtKB-KW"/>
</dbReference>
<gene>
    <name evidence="2" type="primary">xynB_0</name>
    <name evidence="2" type="ORF">EYF80_026899</name>
</gene>
<keyword evidence="2" id="KW-0326">Glycosidase</keyword>
<keyword evidence="2" id="KW-0378">Hydrolase</keyword>
<protein>
    <submittedName>
        <fullName evidence="2">Endo-1,4-beta-xylanase B</fullName>
    </submittedName>
</protein>